<dbReference type="WBParaSite" id="ALUE_0002073301-mRNA-1">
    <property type="protein sequence ID" value="ALUE_0002073301-mRNA-1"/>
    <property type="gene ID" value="ALUE_0002073301"/>
</dbReference>
<evidence type="ECO:0000313" key="1">
    <source>
        <dbReference type="Proteomes" id="UP000036681"/>
    </source>
</evidence>
<organism evidence="1 2">
    <name type="scientific">Ascaris lumbricoides</name>
    <name type="common">Giant roundworm</name>
    <dbReference type="NCBI Taxonomy" id="6252"/>
    <lineage>
        <taxon>Eukaryota</taxon>
        <taxon>Metazoa</taxon>
        <taxon>Ecdysozoa</taxon>
        <taxon>Nematoda</taxon>
        <taxon>Chromadorea</taxon>
        <taxon>Rhabditida</taxon>
        <taxon>Spirurina</taxon>
        <taxon>Ascaridomorpha</taxon>
        <taxon>Ascaridoidea</taxon>
        <taxon>Ascarididae</taxon>
        <taxon>Ascaris</taxon>
    </lineage>
</organism>
<accession>A0A0M3IPQ5</accession>
<proteinExistence type="predicted"/>
<evidence type="ECO:0000313" key="2">
    <source>
        <dbReference type="WBParaSite" id="ALUE_0002073301-mRNA-1"/>
    </source>
</evidence>
<dbReference type="AlphaFoldDB" id="A0A0M3IPQ5"/>
<name>A0A0M3IPQ5_ASCLU</name>
<reference evidence="2" key="1">
    <citation type="submission" date="2017-02" db="UniProtKB">
        <authorList>
            <consortium name="WormBaseParasite"/>
        </authorList>
    </citation>
    <scope>IDENTIFICATION</scope>
</reference>
<keyword evidence="1" id="KW-1185">Reference proteome</keyword>
<sequence length="31" mass="3730">MRAGETIDEVFPNWIEQSHLDQNYYCPFNLV</sequence>
<dbReference type="Proteomes" id="UP000036681">
    <property type="component" value="Unplaced"/>
</dbReference>
<protein>
    <submittedName>
        <fullName evidence="2">Uncharacterized protein</fullName>
    </submittedName>
</protein>